<evidence type="ECO:0000256" key="2">
    <source>
        <dbReference type="ARBA" id="ARBA00004718"/>
    </source>
</evidence>
<keyword evidence="8" id="KW-0862">Zinc</keyword>
<dbReference type="GO" id="GO:0061665">
    <property type="term" value="F:SUMO ligase activity"/>
    <property type="evidence" value="ECO:0007669"/>
    <property type="project" value="TreeGrafter"/>
</dbReference>
<dbReference type="PROSITE" id="PS51044">
    <property type="entry name" value="ZF_SP_RING"/>
    <property type="match status" value="1"/>
</dbReference>
<evidence type="ECO:0000313" key="14">
    <source>
        <dbReference type="Proteomes" id="UP000398389"/>
    </source>
</evidence>
<dbReference type="Gene3D" id="3.30.40.10">
    <property type="entry name" value="Zinc/RING finger domain, C3HC4 (zinc finger)"/>
    <property type="match status" value="1"/>
</dbReference>
<evidence type="ECO:0000256" key="3">
    <source>
        <dbReference type="ARBA" id="ARBA00008212"/>
    </source>
</evidence>
<evidence type="ECO:0000313" key="13">
    <source>
        <dbReference type="EMBL" id="VVT56079.1"/>
    </source>
</evidence>
<dbReference type="InterPro" id="IPR013083">
    <property type="entry name" value="Znf_RING/FYVE/PHD"/>
</dbReference>
<keyword evidence="6 10" id="KW-0863">Zinc-finger</keyword>
<keyword evidence="4" id="KW-0808">Transferase</keyword>
<feature type="region of interest" description="Disordered" evidence="11">
    <location>
        <begin position="275"/>
        <end position="309"/>
    </location>
</feature>
<gene>
    <name evidence="13" type="ORF">SAPINGB_P004790</name>
</gene>
<sequence length="309" mass="36016">MSYFLGEKAFPLPQTSLNQFKGRANRHISGDIAEVSNEINNIQKLFTNVADKLENLREPYSENDFQYTDDDIEDLSVSEKARREQRAYNIDTALQTIFSNYRALIDLNARNKILSNATSIAAESYRPPPNFEKIDENNISSMQTDNLAYILDQKYNQLVNEYNSKSQSERYNDTASNYVSMREHIWSINHSKAMPNINREYSDYDEDEDDDLVVEETVQSYKCPLTKQYYENPVRSRVCGHSFSSAAIYEILNNSYFHSDKILCPIPACSHHFSRNDLEPNPQLDRETKAAKRREQLEQEKEDRNIDRL</sequence>
<dbReference type="PANTHER" id="PTHR21330">
    <property type="entry name" value="E3 SUMO-PROTEIN LIGASE NSE2"/>
    <property type="match status" value="1"/>
</dbReference>
<dbReference type="CDD" id="cd16651">
    <property type="entry name" value="SPL-RING_NSE2"/>
    <property type="match status" value="1"/>
</dbReference>
<dbReference type="OrthoDB" id="756301at2759"/>
<comment type="subcellular location">
    <subcellularLocation>
        <location evidence="1">Nucleus</location>
    </subcellularLocation>
</comment>
<feature type="domain" description="SP-RING-type" evidence="12">
    <location>
        <begin position="208"/>
        <end position="293"/>
    </location>
</feature>
<dbReference type="GO" id="GO:0008270">
    <property type="term" value="F:zinc ion binding"/>
    <property type="evidence" value="ECO:0007669"/>
    <property type="project" value="UniProtKB-KW"/>
</dbReference>
<evidence type="ECO:0000256" key="8">
    <source>
        <dbReference type="ARBA" id="ARBA00022833"/>
    </source>
</evidence>
<evidence type="ECO:0000259" key="12">
    <source>
        <dbReference type="PROSITE" id="PS51044"/>
    </source>
</evidence>
<dbReference type="GO" id="GO:0016925">
    <property type="term" value="P:protein sumoylation"/>
    <property type="evidence" value="ECO:0007669"/>
    <property type="project" value="UniProtKB-UniPathway"/>
</dbReference>
<evidence type="ECO:0000256" key="10">
    <source>
        <dbReference type="PROSITE-ProRule" id="PRU00452"/>
    </source>
</evidence>
<dbReference type="AlphaFoldDB" id="A0A5E8BWR1"/>
<keyword evidence="9" id="KW-0539">Nucleus</keyword>
<comment type="pathway">
    <text evidence="2">Protein modification; protein sumoylation.</text>
</comment>
<evidence type="ECO:0000256" key="5">
    <source>
        <dbReference type="ARBA" id="ARBA00022723"/>
    </source>
</evidence>
<dbReference type="GO" id="GO:0000724">
    <property type="term" value="P:double-strand break repair via homologous recombination"/>
    <property type="evidence" value="ECO:0007669"/>
    <property type="project" value="InterPro"/>
</dbReference>
<accession>A0A5E8BWR1</accession>
<reference evidence="13 14" key="1">
    <citation type="submission" date="2019-09" db="EMBL/GenBank/DDBJ databases">
        <authorList>
            <person name="Brejova B."/>
        </authorList>
    </citation>
    <scope>NUCLEOTIDE SEQUENCE [LARGE SCALE GENOMIC DNA]</scope>
</reference>
<comment type="similarity">
    <text evidence="3">Belongs to the NSE2 family.</text>
</comment>
<proteinExistence type="inferred from homology"/>
<organism evidence="13 14">
    <name type="scientific">Magnusiomyces paraingens</name>
    <dbReference type="NCBI Taxonomy" id="2606893"/>
    <lineage>
        <taxon>Eukaryota</taxon>
        <taxon>Fungi</taxon>
        <taxon>Dikarya</taxon>
        <taxon>Ascomycota</taxon>
        <taxon>Saccharomycotina</taxon>
        <taxon>Dipodascomycetes</taxon>
        <taxon>Dipodascales</taxon>
        <taxon>Dipodascaceae</taxon>
        <taxon>Magnusiomyces</taxon>
    </lineage>
</organism>
<dbReference type="PANTHER" id="PTHR21330:SF1">
    <property type="entry name" value="E3 SUMO-PROTEIN LIGASE NSE2"/>
    <property type="match status" value="1"/>
</dbReference>
<evidence type="ECO:0000256" key="6">
    <source>
        <dbReference type="ARBA" id="ARBA00022771"/>
    </source>
</evidence>
<dbReference type="SUPFAM" id="SSF57850">
    <property type="entry name" value="RING/U-box"/>
    <property type="match status" value="1"/>
</dbReference>
<dbReference type="InterPro" id="IPR004181">
    <property type="entry name" value="Znf_MIZ"/>
</dbReference>
<evidence type="ECO:0000256" key="4">
    <source>
        <dbReference type="ARBA" id="ARBA00022679"/>
    </source>
</evidence>
<evidence type="ECO:0000256" key="7">
    <source>
        <dbReference type="ARBA" id="ARBA00022786"/>
    </source>
</evidence>
<dbReference type="Pfam" id="PF11789">
    <property type="entry name" value="zf-Nse"/>
    <property type="match status" value="1"/>
</dbReference>
<keyword evidence="14" id="KW-1185">Reference proteome</keyword>
<dbReference type="UniPathway" id="UPA00886"/>
<dbReference type="GeneID" id="43583605"/>
<keyword evidence="5" id="KW-0479">Metal-binding</keyword>
<evidence type="ECO:0000256" key="9">
    <source>
        <dbReference type="ARBA" id="ARBA00023242"/>
    </source>
</evidence>
<keyword evidence="7" id="KW-0833">Ubl conjugation pathway</keyword>
<evidence type="ECO:0000256" key="11">
    <source>
        <dbReference type="SAM" id="MobiDB-lite"/>
    </source>
</evidence>
<dbReference type="Proteomes" id="UP000398389">
    <property type="component" value="Unassembled WGS sequence"/>
</dbReference>
<dbReference type="RefSeq" id="XP_031855396.1">
    <property type="nucleotide sequence ID" value="XM_031999505.1"/>
</dbReference>
<protein>
    <recommendedName>
        <fullName evidence="12">SP-RING-type domain-containing protein</fullName>
    </recommendedName>
</protein>
<dbReference type="InterPro" id="IPR026846">
    <property type="entry name" value="Nse2(Mms21)"/>
</dbReference>
<dbReference type="GO" id="GO:0030915">
    <property type="term" value="C:Smc5-Smc6 complex"/>
    <property type="evidence" value="ECO:0007669"/>
    <property type="project" value="InterPro"/>
</dbReference>
<dbReference type="GO" id="GO:0005634">
    <property type="term" value="C:nucleus"/>
    <property type="evidence" value="ECO:0007669"/>
    <property type="project" value="UniProtKB-SubCell"/>
</dbReference>
<evidence type="ECO:0000256" key="1">
    <source>
        <dbReference type="ARBA" id="ARBA00004123"/>
    </source>
</evidence>
<name>A0A5E8BWR1_9ASCO</name>
<dbReference type="EMBL" id="CABVLU010000004">
    <property type="protein sequence ID" value="VVT56079.1"/>
    <property type="molecule type" value="Genomic_DNA"/>
</dbReference>